<dbReference type="Pfam" id="PF14550">
    <property type="entry name" value="Peptidase_S78_2"/>
    <property type="match status" value="1"/>
</dbReference>
<evidence type="ECO:0000313" key="2">
    <source>
        <dbReference type="EMBL" id="TFF73867.1"/>
    </source>
</evidence>
<evidence type="ECO:0000313" key="3">
    <source>
        <dbReference type="EMBL" id="TFF78023.1"/>
    </source>
</evidence>
<organism evidence="3 5">
    <name type="scientific">Aeromonas taiwanensis</name>
    <dbReference type="NCBI Taxonomy" id="633417"/>
    <lineage>
        <taxon>Bacteria</taxon>
        <taxon>Pseudomonadati</taxon>
        <taxon>Pseudomonadota</taxon>
        <taxon>Gammaproteobacteria</taxon>
        <taxon>Aeromonadales</taxon>
        <taxon>Aeromonadaceae</taxon>
        <taxon>Aeromonas</taxon>
    </lineage>
</organism>
<dbReference type="AlphaFoldDB" id="A0A5F0K8W0"/>
<reference evidence="3 5" key="1">
    <citation type="submission" date="2018-06" db="EMBL/GenBank/DDBJ databases">
        <title>Occurrence of a novel blaKPC-2- and qnrS2- harbouring IncP6 plasmid from Aeromonas taiwanensis isolates recovered from the river sediments.</title>
        <authorList>
            <person name="Zheng B."/>
            <person name="Yu X."/>
            <person name="Xiao Y."/>
        </authorList>
    </citation>
    <scope>NUCLEOTIDE SEQUENCE [LARGE SCALE GENOMIC DNA]</scope>
    <source>
        <strain evidence="2 4">1713</strain>
        <strain evidence="3 5">198</strain>
    </source>
</reference>
<comment type="caution">
    <text evidence="3">The sequence shown here is derived from an EMBL/GenBank/DDBJ whole genome shotgun (WGS) entry which is preliminary data.</text>
</comment>
<evidence type="ECO:0000259" key="1">
    <source>
        <dbReference type="Pfam" id="PF14550"/>
    </source>
</evidence>
<keyword evidence="4" id="KW-1185">Reference proteome</keyword>
<evidence type="ECO:0000313" key="4">
    <source>
        <dbReference type="Proteomes" id="UP000297720"/>
    </source>
</evidence>
<dbReference type="EMBL" id="QORK01000031">
    <property type="protein sequence ID" value="TFF78023.1"/>
    <property type="molecule type" value="Genomic_DNA"/>
</dbReference>
<evidence type="ECO:0000313" key="5">
    <source>
        <dbReference type="Proteomes" id="UP000297914"/>
    </source>
</evidence>
<name>A0A5F0K8W0_9GAMM</name>
<dbReference type="Proteomes" id="UP000297914">
    <property type="component" value="Unassembled WGS sequence"/>
</dbReference>
<dbReference type="RefSeq" id="WP_134696294.1">
    <property type="nucleotide sequence ID" value="NZ_QORJ01000028.1"/>
</dbReference>
<dbReference type="InterPro" id="IPR027924">
    <property type="entry name" value="XkdF"/>
</dbReference>
<dbReference type="OrthoDB" id="2080376at2"/>
<feature type="domain" description="Phage-like element PBSX protein XkdF" evidence="1">
    <location>
        <begin position="17"/>
        <end position="125"/>
    </location>
</feature>
<accession>A0A5F0K8W0</accession>
<sequence>MIRNFKELILKSAKQETEEEERISVEIVYVPDELDAHCQWMSAQTVQAACEDFNNNLSNILPNLYHISNTNKFEIIKSWINEIDMVSPTGQEVKEGTWLVKLRYSPELWRMKKAGKLQGVSIGCRGVVDQQTGEISQVSFSPD</sequence>
<dbReference type="EMBL" id="QORL01000031">
    <property type="protein sequence ID" value="TFF73867.1"/>
    <property type="molecule type" value="Genomic_DNA"/>
</dbReference>
<gene>
    <name evidence="2" type="ORF">DRM93_14320</name>
    <name evidence="3" type="ORF">DRM94_14320</name>
</gene>
<protein>
    <recommendedName>
        <fullName evidence="1">Phage-like element PBSX protein XkdF domain-containing protein</fullName>
    </recommendedName>
</protein>
<dbReference type="Proteomes" id="UP000297720">
    <property type="component" value="Unassembled WGS sequence"/>
</dbReference>
<proteinExistence type="predicted"/>